<evidence type="ECO:0000313" key="3">
    <source>
        <dbReference type="Proteomes" id="UP000002318"/>
    </source>
</evidence>
<reference evidence="2 3" key="1">
    <citation type="journal article" date="2010" name="Stand. Genomic Sci.">
        <title>Complete genome sequence of Spirochaeta smaragdinae type strain (SEBR 4228).</title>
        <authorList>
            <person name="Mavromatis K."/>
            <person name="Yasawong M."/>
            <person name="Chertkov O."/>
            <person name="Lapidus A."/>
            <person name="Lucas S."/>
            <person name="Nolan M."/>
            <person name="Del Rio T.G."/>
            <person name="Tice H."/>
            <person name="Cheng J.F."/>
            <person name="Pitluck S."/>
            <person name="Liolios K."/>
            <person name="Ivanova N."/>
            <person name="Tapia R."/>
            <person name="Han C."/>
            <person name="Bruce D."/>
            <person name="Goodwin L."/>
            <person name="Pati A."/>
            <person name="Chen A."/>
            <person name="Palaniappan K."/>
            <person name="Land M."/>
            <person name="Hauser L."/>
            <person name="Chang Y.J."/>
            <person name="Jeffries C.D."/>
            <person name="Detter J.C."/>
            <person name="Rohde M."/>
            <person name="Brambilla E."/>
            <person name="Spring S."/>
            <person name="Goker M."/>
            <person name="Sikorski J."/>
            <person name="Woyke T."/>
            <person name="Bristow J."/>
            <person name="Eisen J.A."/>
            <person name="Markowitz V."/>
            <person name="Hugenholtz P."/>
            <person name="Klenk H.P."/>
            <person name="Kyrpides N.C."/>
        </authorList>
    </citation>
    <scope>NUCLEOTIDE SEQUENCE [LARGE SCALE GENOMIC DNA]</scope>
    <source>
        <strain evidence="3">DSM 11293 / JCM 15392 / SEBR 4228</strain>
    </source>
</reference>
<name>E1R324_SEDSS</name>
<protein>
    <submittedName>
        <fullName evidence="2">Integrase catalytic region</fullName>
    </submittedName>
</protein>
<dbReference type="PANTHER" id="PTHR46889:SF4">
    <property type="entry name" value="TRANSPOSASE INSO FOR INSERTION SEQUENCE ELEMENT IS911B-RELATED"/>
    <property type="match status" value="1"/>
</dbReference>
<dbReference type="SUPFAM" id="SSF53098">
    <property type="entry name" value="Ribonuclease H-like"/>
    <property type="match status" value="1"/>
</dbReference>
<dbReference type="KEGG" id="ssm:Spirs_2089"/>
<sequence>MIDPSDRHLSIARQSELVGVSRSHHYYKKRAPQRADIEEMIKLKELFIKYPFYGYRKQMLELGNESIVSTVKRVRRFMKELGLKALSPKKLTSIPKKEHPVYPYLLKGKRIRYPNQVWATDITYLKLETGYVYLVAIMDLYSRKVLSWRISLTMDAEFCCEALKDALRNYGTPAIFNTDQGSQFTSYGFLQILKDEGIEISMDGQGRWRDNIYVERFWRTLKYEDIYLKSYESVRELKTGLTRYFRFYNSRRFHQGLDYRTPEEMYISFQEKELKAAA</sequence>
<dbReference type="Pfam" id="PF13276">
    <property type="entry name" value="HTH_21"/>
    <property type="match status" value="1"/>
</dbReference>
<feature type="domain" description="Integrase catalytic" evidence="1">
    <location>
        <begin position="110"/>
        <end position="270"/>
    </location>
</feature>
<proteinExistence type="predicted"/>
<dbReference type="NCBIfam" id="NF033516">
    <property type="entry name" value="transpos_IS3"/>
    <property type="match status" value="1"/>
</dbReference>
<gene>
    <name evidence="2" type="ordered locus">Spirs_2089</name>
</gene>
<dbReference type="AlphaFoldDB" id="E1R324"/>
<dbReference type="GO" id="GO:0003676">
    <property type="term" value="F:nucleic acid binding"/>
    <property type="evidence" value="ECO:0007669"/>
    <property type="project" value="InterPro"/>
</dbReference>
<evidence type="ECO:0000313" key="2">
    <source>
        <dbReference type="EMBL" id="ADK81210.1"/>
    </source>
</evidence>
<accession>E1R324</accession>
<dbReference type="Gene3D" id="3.30.420.10">
    <property type="entry name" value="Ribonuclease H-like superfamily/Ribonuclease H"/>
    <property type="match status" value="1"/>
</dbReference>
<dbReference type="GO" id="GO:0015074">
    <property type="term" value="P:DNA integration"/>
    <property type="evidence" value="ECO:0007669"/>
    <property type="project" value="InterPro"/>
</dbReference>
<dbReference type="InterPro" id="IPR012337">
    <property type="entry name" value="RNaseH-like_sf"/>
</dbReference>
<dbReference type="InterPro" id="IPR050900">
    <property type="entry name" value="Transposase_IS3/IS150/IS904"/>
</dbReference>
<dbReference type="InterPro" id="IPR025948">
    <property type="entry name" value="HTH-like_dom"/>
</dbReference>
<keyword evidence="3" id="KW-1185">Reference proteome</keyword>
<dbReference type="Proteomes" id="UP000002318">
    <property type="component" value="Chromosome"/>
</dbReference>
<dbReference type="InterPro" id="IPR001584">
    <property type="entry name" value="Integrase_cat-core"/>
</dbReference>
<dbReference type="Pfam" id="PF00665">
    <property type="entry name" value="rve"/>
    <property type="match status" value="1"/>
</dbReference>
<dbReference type="HOGENOM" id="CLU_027402_4_1_12"/>
<dbReference type="PROSITE" id="PS50994">
    <property type="entry name" value="INTEGRASE"/>
    <property type="match status" value="1"/>
</dbReference>
<dbReference type="InterPro" id="IPR048020">
    <property type="entry name" value="Transpos_IS3"/>
</dbReference>
<dbReference type="InterPro" id="IPR036397">
    <property type="entry name" value="RNaseH_sf"/>
</dbReference>
<dbReference type="RefSeq" id="WP_013254674.1">
    <property type="nucleotide sequence ID" value="NC_014364.1"/>
</dbReference>
<dbReference type="STRING" id="573413.Spirs_2089"/>
<dbReference type="OrthoDB" id="9787243at2"/>
<dbReference type="PANTHER" id="PTHR46889">
    <property type="entry name" value="TRANSPOSASE INSF FOR INSERTION SEQUENCE IS3B-RELATED"/>
    <property type="match status" value="1"/>
</dbReference>
<dbReference type="EMBL" id="CP002116">
    <property type="protein sequence ID" value="ADK81210.1"/>
    <property type="molecule type" value="Genomic_DNA"/>
</dbReference>
<organism evidence="2 3">
    <name type="scientific">Sediminispirochaeta smaragdinae (strain DSM 11293 / JCM 15392 / SEBR 4228)</name>
    <name type="common">Spirochaeta smaragdinae</name>
    <dbReference type="NCBI Taxonomy" id="573413"/>
    <lineage>
        <taxon>Bacteria</taxon>
        <taxon>Pseudomonadati</taxon>
        <taxon>Spirochaetota</taxon>
        <taxon>Spirochaetia</taxon>
        <taxon>Spirochaetales</taxon>
        <taxon>Spirochaetaceae</taxon>
        <taxon>Sediminispirochaeta</taxon>
    </lineage>
</organism>
<dbReference type="eggNOG" id="COG2801">
    <property type="taxonomic scope" value="Bacteria"/>
</dbReference>
<evidence type="ECO:0000259" key="1">
    <source>
        <dbReference type="PROSITE" id="PS50994"/>
    </source>
</evidence>